<evidence type="ECO:0000259" key="1">
    <source>
        <dbReference type="PROSITE" id="PS51831"/>
    </source>
</evidence>
<feature type="domain" description="HD-GYP" evidence="2">
    <location>
        <begin position="212"/>
        <end position="408"/>
    </location>
</feature>
<gene>
    <name evidence="3" type="ORF">GM661_03850</name>
</gene>
<reference evidence="3" key="1">
    <citation type="submission" date="2019-12" db="EMBL/GenBank/DDBJ databases">
        <authorList>
            <person name="zhang j."/>
            <person name="sun C.M."/>
        </authorList>
    </citation>
    <scope>NUCLEOTIDE SEQUENCE</scope>
    <source>
        <strain evidence="3">NS-1</strain>
    </source>
</reference>
<dbReference type="PANTHER" id="PTHR43155:SF1">
    <property type="entry name" value="3'3'-CGAMP-SPECIFIC PHOSPHODIESTERASE 1"/>
    <property type="match status" value="1"/>
</dbReference>
<dbReference type="PROSITE" id="PS51831">
    <property type="entry name" value="HD"/>
    <property type="match status" value="1"/>
</dbReference>
<dbReference type="AlphaFoldDB" id="A0A8A7K6Z8"/>
<accession>A0A8A7K6Z8</accession>
<protein>
    <submittedName>
        <fullName evidence="3">HD domain-containing protein</fullName>
    </submittedName>
</protein>
<evidence type="ECO:0000313" key="3">
    <source>
        <dbReference type="EMBL" id="QTL97171.1"/>
    </source>
</evidence>
<dbReference type="Proteomes" id="UP000665020">
    <property type="component" value="Chromosome"/>
</dbReference>
<dbReference type="RefSeq" id="WP_230868822.1">
    <property type="nucleotide sequence ID" value="NZ_CP046640.1"/>
</dbReference>
<dbReference type="Gene3D" id="1.10.3210.10">
    <property type="entry name" value="Hypothetical protein af1432"/>
    <property type="match status" value="2"/>
</dbReference>
<dbReference type="InterPro" id="IPR003607">
    <property type="entry name" value="HD/PDEase_dom"/>
</dbReference>
<dbReference type="EMBL" id="CP046640">
    <property type="protein sequence ID" value="QTL97171.1"/>
    <property type="molecule type" value="Genomic_DNA"/>
</dbReference>
<name>A0A8A7K6Z8_9FIRM</name>
<evidence type="ECO:0000259" key="2">
    <source>
        <dbReference type="PROSITE" id="PS51832"/>
    </source>
</evidence>
<proteinExistence type="predicted"/>
<dbReference type="PROSITE" id="PS51832">
    <property type="entry name" value="HD_GYP"/>
    <property type="match status" value="1"/>
</dbReference>
<dbReference type="KEGG" id="ifn:GM661_03850"/>
<keyword evidence="4" id="KW-1185">Reference proteome</keyword>
<dbReference type="NCBIfam" id="TIGR00277">
    <property type="entry name" value="HDIG"/>
    <property type="match status" value="1"/>
</dbReference>
<dbReference type="SMART" id="SM00471">
    <property type="entry name" value="HDc"/>
    <property type="match status" value="2"/>
</dbReference>
<dbReference type="SUPFAM" id="SSF109604">
    <property type="entry name" value="HD-domain/PDEase-like"/>
    <property type="match status" value="2"/>
</dbReference>
<feature type="domain" description="HD" evidence="1">
    <location>
        <begin position="28"/>
        <end position="141"/>
    </location>
</feature>
<dbReference type="Pfam" id="PF13487">
    <property type="entry name" value="HD_5"/>
    <property type="match status" value="1"/>
</dbReference>
<dbReference type="PANTHER" id="PTHR43155">
    <property type="entry name" value="CYCLIC DI-GMP PHOSPHODIESTERASE PA4108-RELATED"/>
    <property type="match status" value="1"/>
</dbReference>
<dbReference type="CDD" id="cd00077">
    <property type="entry name" value="HDc"/>
    <property type="match status" value="2"/>
</dbReference>
<dbReference type="Pfam" id="PF01966">
    <property type="entry name" value="HD"/>
    <property type="match status" value="1"/>
</dbReference>
<evidence type="ECO:0000313" key="4">
    <source>
        <dbReference type="Proteomes" id="UP000665020"/>
    </source>
</evidence>
<sequence>MENKEYSISLYKILKSFSSAMDLISTEVVGHHKKVAYICYVLGLELGLKPLELKDLIFAALIHDIGVFYLDQNFSDLAFDSRSNLHAEVGYQLSRDYFPSKRVAKIIKYHHVEWSEQGQLDEGDILYISSILFLADRICTLLNGNDGREILNRVSFIVEKINSLAGQRFYPPAVEAFNKVADREYFWLDLTSNQEITRKFDSLELINQEYIDLDILLDISQLISYIIDFRSPFTATHSMGVAAVSEKLAADTGYGGSECKMMRIAGYLHDIGKLAVPLAILNKPGKLKKDEWQIMKTHTYYTYRVLAQAEELSVIRDWAAFHHETLKGDGYPFHLKAGQLSRGSRIMSVADVFTALTEDRPYRDSMSKEKVLEILAEMLSNQKLDQDIVAIVRDSYSEYSSIRLQAQLKAIKHYNEFKQRINKSL</sequence>
<organism evidence="3 4">
    <name type="scientific">Iocasia fonsfrigidae</name>
    <dbReference type="NCBI Taxonomy" id="2682810"/>
    <lineage>
        <taxon>Bacteria</taxon>
        <taxon>Bacillati</taxon>
        <taxon>Bacillota</taxon>
        <taxon>Clostridia</taxon>
        <taxon>Halanaerobiales</taxon>
        <taxon>Halanaerobiaceae</taxon>
        <taxon>Iocasia</taxon>
    </lineage>
</organism>
<dbReference type="InterPro" id="IPR006675">
    <property type="entry name" value="HDIG_dom"/>
</dbReference>
<dbReference type="InterPro" id="IPR037522">
    <property type="entry name" value="HD_GYP_dom"/>
</dbReference>
<dbReference type="InterPro" id="IPR006674">
    <property type="entry name" value="HD_domain"/>
</dbReference>